<feature type="repeat" description="TPR" evidence="1">
    <location>
        <begin position="420"/>
        <end position="453"/>
    </location>
</feature>
<dbReference type="AlphaFoldDB" id="A0A8J3J6H3"/>
<dbReference type="InterPro" id="IPR011990">
    <property type="entry name" value="TPR-like_helical_dom_sf"/>
</dbReference>
<dbReference type="Pfam" id="PF14559">
    <property type="entry name" value="TPR_19"/>
    <property type="match status" value="1"/>
</dbReference>
<gene>
    <name evidence="2" type="ORF">Aru02nite_18630</name>
</gene>
<evidence type="ECO:0000313" key="2">
    <source>
        <dbReference type="EMBL" id="GID10974.1"/>
    </source>
</evidence>
<keyword evidence="1" id="KW-0802">TPR repeat</keyword>
<dbReference type="Gene3D" id="1.25.40.10">
    <property type="entry name" value="Tetratricopeptide repeat domain"/>
    <property type="match status" value="1"/>
</dbReference>
<accession>A0A8J3J6H3</accession>
<dbReference type="SUPFAM" id="SSF48452">
    <property type="entry name" value="TPR-like"/>
    <property type="match status" value="1"/>
</dbReference>
<dbReference type="InterPro" id="IPR019734">
    <property type="entry name" value="TPR_rpt"/>
</dbReference>
<evidence type="ECO:0000313" key="3">
    <source>
        <dbReference type="Proteomes" id="UP000612808"/>
    </source>
</evidence>
<dbReference type="PROSITE" id="PS50005">
    <property type="entry name" value="TPR"/>
    <property type="match status" value="2"/>
</dbReference>
<dbReference type="EMBL" id="BOMB01000010">
    <property type="protein sequence ID" value="GID10974.1"/>
    <property type="molecule type" value="Genomic_DNA"/>
</dbReference>
<dbReference type="RefSeq" id="WP_203656644.1">
    <property type="nucleotide sequence ID" value="NZ_BAAAZM010000004.1"/>
</dbReference>
<dbReference type="Proteomes" id="UP000612808">
    <property type="component" value="Unassembled WGS sequence"/>
</dbReference>
<organism evidence="2 3">
    <name type="scientific">Actinocatenispora rupis</name>
    <dbReference type="NCBI Taxonomy" id="519421"/>
    <lineage>
        <taxon>Bacteria</taxon>
        <taxon>Bacillati</taxon>
        <taxon>Actinomycetota</taxon>
        <taxon>Actinomycetes</taxon>
        <taxon>Micromonosporales</taxon>
        <taxon>Micromonosporaceae</taxon>
        <taxon>Actinocatenispora</taxon>
    </lineage>
</organism>
<name>A0A8J3J6H3_9ACTN</name>
<proteinExistence type="predicted"/>
<keyword evidence="3" id="KW-1185">Reference proteome</keyword>
<evidence type="ECO:0008006" key="4">
    <source>
        <dbReference type="Google" id="ProtNLM"/>
    </source>
</evidence>
<sequence length="805" mass="84454">MGDSALRHWCDELVRADREEDGELFGTAVHRIVEAGEDATPSARDAAIGPIAAVVAAAPPPVGRWAALAAGALVEMGAAPGPLVAPVFDRLTLVLSYAVDFVAAWHEHAGIPLPDPGATADGSEPDAVEAAAVRLEPVLGDDAYTLAMSWWLLGGWMPPALAMLQHFGAVRGRVPDRERVADLVGTLAADPAVAAMAGYRHDLYHLVELLGDGAAPDGHDHAAAPRSAQDELTTARLLVERGDLTTAARHVATALVTAPDPAEAYRAVLGLARQAGDAALDLFPVQGQVYVGNVVARAHLLADGGSADDAVELLLSASGYDPRRPWADVPWVTDPGLGARLDPERLAPELMSFSAGLPTPVPEEDRAPLLPYLELAGNALAAHPGHALLHGAAANLARRLGAEKQAVAWASRGESLAPSEMTALFTALAYRSAGDVDETVAAFRRVLGFNPTNTAAYTDVAELLAEVGRTDEALSWVDGALAVDPQDPAAFPTACRLRYARDADPAHLVALADYLRAHPDVQHAHAMLAGACDGEPWLSFVPGPGEAVSRFLEPEFLAAGARPVSTYVTALEAPSALTALARALPGLTVSVGDVPEPDIRRPRRAVGTEIWAYDGTTARPVRPEPSADGARAVGEFAALAGIRWPHPTALYDAAVHLGALPLDDLLGVLTYPPEPPDTDTGRQLAGAPGYWLRMVQVAACVGLLHHRADEPWPVSVRRRTLGDLAFGVEDWVTEAATFALAVQGWVDPGARADVAALVAERVTDAADVRRHRVVTIAGSLACTAGMTPGLPEPARRLARSLQDTD</sequence>
<evidence type="ECO:0000256" key="1">
    <source>
        <dbReference type="PROSITE-ProRule" id="PRU00339"/>
    </source>
</evidence>
<feature type="repeat" description="TPR" evidence="1">
    <location>
        <begin position="454"/>
        <end position="487"/>
    </location>
</feature>
<comment type="caution">
    <text evidence="2">The sequence shown here is derived from an EMBL/GenBank/DDBJ whole genome shotgun (WGS) entry which is preliminary data.</text>
</comment>
<protein>
    <recommendedName>
        <fullName evidence="4">Tetratricopeptide repeat-containing protein</fullName>
    </recommendedName>
</protein>
<reference evidence="2" key="1">
    <citation type="submission" date="2021-01" db="EMBL/GenBank/DDBJ databases">
        <title>Whole genome shotgun sequence of Actinocatenispora rupis NBRC 107355.</title>
        <authorList>
            <person name="Komaki H."/>
            <person name="Tamura T."/>
        </authorList>
    </citation>
    <scope>NUCLEOTIDE SEQUENCE</scope>
    <source>
        <strain evidence="2">NBRC 107355</strain>
    </source>
</reference>